<reference evidence="1" key="2">
    <citation type="submission" date="2015-06" db="UniProtKB">
        <authorList>
            <consortium name="EnsemblPlants"/>
        </authorList>
    </citation>
    <scope>IDENTIFICATION</scope>
    <source>
        <strain evidence="1">DM1-3 516 R44</strain>
    </source>
</reference>
<reference evidence="2" key="1">
    <citation type="journal article" date="2011" name="Nature">
        <title>Genome sequence and analysis of the tuber crop potato.</title>
        <authorList>
            <consortium name="The Potato Genome Sequencing Consortium"/>
        </authorList>
    </citation>
    <scope>NUCLEOTIDE SEQUENCE [LARGE SCALE GENOMIC DNA]</scope>
    <source>
        <strain evidence="2">cv. DM1-3 516 R44</strain>
    </source>
</reference>
<keyword evidence="2" id="KW-1185">Reference proteome</keyword>
<dbReference type="PANTHER" id="PTHR33180">
    <property type="entry name" value="PHOTOSYSTEM II CP43 REACTION CENTER PROTEIN"/>
    <property type="match status" value="1"/>
</dbReference>
<evidence type="ECO:0000313" key="1">
    <source>
        <dbReference type="EnsemblPlants" id="PGSC0003DMT400095368"/>
    </source>
</evidence>
<dbReference type="AlphaFoldDB" id="M1DW56"/>
<name>M1DW56_SOLTU</name>
<accession>M1DW56</accession>
<dbReference type="InParanoid" id="M1DW56"/>
<protein>
    <submittedName>
        <fullName evidence="1">Uncharacterized protein</fullName>
    </submittedName>
</protein>
<organism evidence="1 2">
    <name type="scientific">Solanum tuberosum</name>
    <name type="common">Potato</name>
    <dbReference type="NCBI Taxonomy" id="4113"/>
    <lineage>
        <taxon>Eukaryota</taxon>
        <taxon>Viridiplantae</taxon>
        <taxon>Streptophyta</taxon>
        <taxon>Embryophyta</taxon>
        <taxon>Tracheophyta</taxon>
        <taxon>Spermatophyta</taxon>
        <taxon>Magnoliopsida</taxon>
        <taxon>eudicotyledons</taxon>
        <taxon>Gunneridae</taxon>
        <taxon>Pentapetalae</taxon>
        <taxon>asterids</taxon>
        <taxon>lamiids</taxon>
        <taxon>Solanales</taxon>
        <taxon>Solanaceae</taxon>
        <taxon>Solanoideae</taxon>
        <taxon>Solaneae</taxon>
        <taxon>Solanum</taxon>
    </lineage>
</organism>
<dbReference type="EnsemblPlants" id="PGSC0003DMT400095368">
    <property type="protein sequence ID" value="PGSC0003DMT400095368"/>
    <property type="gene ID" value="PGSC0003DMG400044939"/>
</dbReference>
<dbReference type="PANTHER" id="PTHR33180:SF31">
    <property type="entry name" value="POLYPROTEIN PROTEIN"/>
    <property type="match status" value="1"/>
</dbReference>
<dbReference type="Gramene" id="PGSC0003DMT400095368">
    <property type="protein sequence ID" value="PGSC0003DMT400095368"/>
    <property type="gene ID" value="PGSC0003DMG400044939"/>
</dbReference>
<sequence>MYDTIPLEPVSFLWPVVLTRSSGHGRPQFRQSFSGQGSSNAMAPKFNKDNVSIHIPQGGSRYLQNPRGPYIPTWDREFYAAYKELVPKGNEKDNTFEPVDYVVEAVVPALIEQAIAATFSPIRAELREHMKSIEAHKFALDALTVRVEAYEQVRGYSDAVTALRADILG</sequence>
<proteinExistence type="predicted"/>
<evidence type="ECO:0000313" key="2">
    <source>
        <dbReference type="Proteomes" id="UP000011115"/>
    </source>
</evidence>
<dbReference type="PaxDb" id="4113-PGSC0003DMT400095368"/>
<dbReference type="HOGENOM" id="CLU_1581278_0_0_1"/>
<dbReference type="Proteomes" id="UP000011115">
    <property type="component" value="Unassembled WGS sequence"/>
</dbReference>